<dbReference type="EMBL" id="JASPKZ010008287">
    <property type="protein sequence ID" value="KAJ9580525.1"/>
    <property type="molecule type" value="Genomic_DNA"/>
</dbReference>
<feature type="compositionally biased region" description="Basic and acidic residues" evidence="1">
    <location>
        <begin position="870"/>
        <end position="885"/>
    </location>
</feature>
<name>A0AAD8E7V3_DIPPU</name>
<feature type="region of interest" description="Disordered" evidence="1">
    <location>
        <begin position="711"/>
        <end position="766"/>
    </location>
</feature>
<feature type="region of interest" description="Disordered" evidence="1">
    <location>
        <begin position="19"/>
        <end position="514"/>
    </location>
</feature>
<feature type="compositionally biased region" description="Polar residues" evidence="1">
    <location>
        <begin position="452"/>
        <end position="472"/>
    </location>
</feature>
<feature type="compositionally biased region" description="Polar residues" evidence="1">
    <location>
        <begin position="785"/>
        <end position="802"/>
    </location>
</feature>
<reference evidence="2" key="1">
    <citation type="journal article" date="2023" name="IScience">
        <title>Live-bearing cockroach genome reveals convergent evolutionary mechanisms linked to viviparity in insects and beyond.</title>
        <authorList>
            <person name="Fouks B."/>
            <person name="Harrison M.C."/>
            <person name="Mikhailova A.A."/>
            <person name="Marchal E."/>
            <person name="English S."/>
            <person name="Carruthers M."/>
            <person name="Jennings E.C."/>
            <person name="Chiamaka E.L."/>
            <person name="Frigard R.A."/>
            <person name="Pippel M."/>
            <person name="Attardo G.M."/>
            <person name="Benoit J.B."/>
            <person name="Bornberg-Bauer E."/>
            <person name="Tobe S.S."/>
        </authorList>
    </citation>
    <scope>NUCLEOTIDE SEQUENCE</scope>
    <source>
        <tissue evidence="2">Testes</tissue>
    </source>
</reference>
<feature type="region of interest" description="Disordered" evidence="1">
    <location>
        <begin position="855"/>
        <end position="891"/>
    </location>
</feature>
<feature type="non-terminal residue" evidence="2">
    <location>
        <position position="1"/>
    </location>
</feature>
<feature type="compositionally biased region" description="Basic and acidic residues" evidence="1">
    <location>
        <begin position="343"/>
        <end position="369"/>
    </location>
</feature>
<feature type="compositionally biased region" description="Polar residues" evidence="1">
    <location>
        <begin position="482"/>
        <end position="491"/>
    </location>
</feature>
<feature type="region of interest" description="Disordered" evidence="1">
    <location>
        <begin position="537"/>
        <end position="556"/>
    </location>
</feature>
<feature type="compositionally biased region" description="Low complexity" evidence="1">
    <location>
        <begin position="855"/>
        <end position="864"/>
    </location>
</feature>
<dbReference type="AlphaFoldDB" id="A0AAD8E7V3"/>
<gene>
    <name evidence="2" type="ORF">L9F63_024291</name>
</gene>
<comment type="caution">
    <text evidence="2">The sequence shown here is derived from an EMBL/GenBank/DDBJ whole genome shotgun (WGS) entry which is preliminary data.</text>
</comment>
<sequence>KDLPSGRITHLRLYKLLGPFSSDSCDHRTPLSQSLSYGRGAEFSSAISWQQEVPGGQRTDYHEHEPEPASSVLSPVTQQLISPRRTHREPEEQHRSQRRNSQEEPTESTRSRPDSNRRSRTRTETSTTESSRRSRNGNRREYTTSTEIPRRTGGRRSGSRGSDVTTSRTTETTTTQTTSEIAPESTTKETSTVETKEVASVSDISDSKTHIEETSNAKTKETSSQSEEILTARKKETFTHSEESSGVRRKESSHDEEILNTRLTEVSSHVVENTSARKKESFSQNDESLEDRKQPEELHSTRRKTLSRHPQETANIRRKALFSHSEESIDIRRKSPEKSTGNRRIDNSTHAEDNSDSKRGNSNGRKLETSTHAYRSRNGGHRSEDAVASPANAREHRRQHVSVESSQPFAGDFDAPRINARRKSSTMNPVEDEAPRRNPTRSNRRGEADVQRNGQFKSRSTSDGDISQQRGYQRNVLRRGEASTTVRTTTLKPRDASTRRGHFERPKTAASLKKKNVQVMPEELVQQDQETLKVHRDSEEIQDVKTGGSSSGDSFITRSSHQVMTVTAYPYNKDQNQPSNVGKRESFRGRTKASDSFQKSNIVDSRSEIRITDSTSDVSRINSRTANLLLAPSPPSNSRDHSEEETQRNKLLVSDGYSRLRGDANNEDNNLVTTSMPFTRITPRRENKVLPTTARTKLRDRTYQQKDKVVTTEYQRQVPTPLPTPNPTISHTGRSGFKQRLTTTSENYPPNFPVNRASSRRPTDSITETTVSTNKRYKTFRDSSARTTPSFRRSVGSGTEDNRISTTEVSIVTSQSVQSNFPRFSSRYRSDLLRATGLRGTTTPVYVPTVPTVRPSVSTSTTEPAFSAIGDKESNHGFTRSEVRSHLANQL</sequence>
<proteinExistence type="predicted"/>
<feature type="compositionally biased region" description="Basic and acidic residues" evidence="1">
    <location>
        <begin position="324"/>
        <end position="337"/>
    </location>
</feature>
<feature type="compositionally biased region" description="Polar residues" evidence="1">
    <location>
        <begin position="71"/>
        <end position="81"/>
    </location>
</feature>
<feature type="region of interest" description="Disordered" evidence="1">
    <location>
        <begin position="571"/>
        <end position="599"/>
    </location>
</feature>
<evidence type="ECO:0000313" key="2">
    <source>
        <dbReference type="EMBL" id="KAJ9580525.1"/>
    </source>
</evidence>
<feature type="compositionally biased region" description="Polar residues" evidence="1">
    <location>
        <begin position="547"/>
        <end position="556"/>
    </location>
</feature>
<evidence type="ECO:0000313" key="3">
    <source>
        <dbReference type="Proteomes" id="UP001233999"/>
    </source>
</evidence>
<protein>
    <submittedName>
        <fullName evidence="2">Uncharacterized protein</fullName>
    </submittedName>
</protein>
<evidence type="ECO:0000256" key="1">
    <source>
        <dbReference type="SAM" id="MobiDB-lite"/>
    </source>
</evidence>
<dbReference type="Proteomes" id="UP001233999">
    <property type="component" value="Unassembled WGS sequence"/>
</dbReference>
<feature type="compositionally biased region" description="Basic and acidic residues" evidence="1">
    <location>
        <begin position="638"/>
        <end position="648"/>
    </location>
</feature>
<feature type="compositionally biased region" description="Polar residues" evidence="1">
    <location>
        <begin position="261"/>
        <end position="274"/>
    </location>
</feature>
<feature type="compositionally biased region" description="Basic and acidic residues" evidence="1">
    <location>
        <begin position="107"/>
        <end position="123"/>
    </location>
</feature>
<feature type="compositionally biased region" description="Basic and acidic residues" evidence="1">
    <location>
        <begin position="492"/>
        <end position="507"/>
    </location>
</feature>
<accession>A0AAD8E7V3</accession>
<feature type="region of interest" description="Disordered" evidence="1">
    <location>
        <begin position="780"/>
        <end position="802"/>
    </location>
</feature>
<keyword evidence="3" id="KW-1185">Reference proteome</keyword>
<feature type="compositionally biased region" description="Basic and acidic residues" evidence="1">
    <location>
        <begin position="290"/>
        <end position="300"/>
    </location>
</feature>
<organism evidence="2 3">
    <name type="scientific">Diploptera punctata</name>
    <name type="common">Pacific beetle cockroach</name>
    <dbReference type="NCBI Taxonomy" id="6984"/>
    <lineage>
        <taxon>Eukaryota</taxon>
        <taxon>Metazoa</taxon>
        <taxon>Ecdysozoa</taxon>
        <taxon>Arthropoda</taxon>
        <taxon>Hexapoda</taxon>
        <taxon>Insecta</taxon>
        <taxon>Pterygota</taxon>
        <taxon>Neoptera</taxon>
        <taxon>Polyneoptera</taxon>
        <taxon>Dictyoptera</taxon>
        <taxon>Blattodea</taxon>
        <taxon>Blaberoidea</taxon>
        <taxon>Blaberidae</taxon>
        <taxon>Diplopterinae</taxon>
        <taxon>Diploptera</taxon>
    </lineage>
</organism>
<feature type="compositionally biased region" description="Basic and acidic residues" evidence="1">
    <location>
        <begin position="230"/>
        <end position="259"/>
    </location>
</feature>
<feature type="compositionally biased region" description="Low complexity" evidence="1">
    <location>
        <begin position="159"/>
        <end position="202"/>
    </location>
</feature>
<reference evidence="2" key="2">
    <citation type="submission" date="2023-05" db="EMBL/GenBank/DDBJ databases">
        <authorList>
            <person name="Fouks B."/>
        </authorList>
    </citation>
    <scope>NUCLEOTIDE SEQUENCE</scope>
    <source>
        <strain evidence="2">Stay&amp;Tobe</strain>
        <tissue evidence="2">Testes</tissue>
    </source>
</reference>
<feature type="region of interest" description="Disordered" evidence="1">
    <location>
        <begin position="628"/>
        <end position="671"/>
    </location>
</feature>
<feature type="compositionally biased region" description="Basic and acidic residues" evidence="1">
    <location>
        <begin position="205"/>
        <end position="221"/>
    </location>
</feature>